<dbReference type="EMBL" id="FQ670179">
    <property type="protein sequence ID" value="CBY82185.1"/>
    <property type="molecule type" value="Genomic_DNA"/>
</dbReference>
<dbReference type="InterPro" id="IPR036761">
    <property type="entry name" value="TTHA0802/YceI-like_sf"/>
</dbReference>
<dbReference type="SUPFAM" id="SSF101874">
    <property type="entry name" value="YceI-like"/>
    <property type="match status" value="1"/>
</dbReference>
<dbReference type="OrthoDB" id="5292899at2"/>
<reference evidence="3 4" key="1">
    <citation type="journal article" date="2011" name="Genome Biol. Evol.">
        <title>Comparative whole genome sequence analysis of the carcinogenic bacterial model pathogen Helicobacter felis.</title>
        <authorList>
            <person name="Arnold I.C."/>
            <person name="Zigova Z."/>
            <person name="Holden M."/>
            <person name="Lawley T.D."/>
            <person name="Rad R."/>
            <person name="Dougan G."/>
            <person name="Falkow S."/>
            <person name="Bentley S.D."/>
            <person name="Muller A."/>
        </authorList>
    </citation>
    <scope>NUCLEOTIDE SEQUENCE [LARGE SCALE GENOMIC DNA]</scope>
    <source>
        <strain evidence="4">ATCC 49179 / CCUG 28539 / NCTC 12436 / CS1</strain>
    </source>
</reference>
<name>E7ACF6_HELFC</name>
<evidence type="ECO:0000256" key="1">
    <source>
        <dbReference type="SAM" id="SignalP"/>
    </source>
</evidence>
<dbReference type="KEGG" id="hfe:HFELIS_01010"/>
<dbReference type="Pfam" id="PF04264">
    <property type="entry name" value="YceI"/>
    <property type="match status" value="1"/>
</dbReference>
<evidence type="ECO:0000313" key="4">
    <source>
        <dbReference type="Proteomes" id="UP000007934"/>
    </source>
</evidence>
<feature type="chain" id="PRO_5003215479" evidence="1">
    <location>
        <begin position="18"/>
        <end position="184"/>
    </location>
</feature>
<sequence>MKKFVLGALLATGLVYATSIDTSKVSMSFTAFKTPKKAAVEGTFDGVQYHFNKDTSSVVRMLDKASASIDVTHVNLHDELKSKNVKEAFFDLFKDKNLKVFFRNVVEGENQGSILATVRMNGRSVKVPMTYTIENNELTATGLLDVLEFGLKDAFAKLAKACEVQHEKLTWSQVRITFKAGLKD</sequence>
<dbReference type="STRING" id="936155.HFELIS_01010"/>
<gene>
    <name evidence="3" type="ordered locus">Hfelis_01010</name>
</gene>
<protein>
    <submittedName>
        <fullName evidence="3">Periplasmic protein</fullName>
    </submittedName>
</protein>
<feature type="domain" description="Lipid/polyisoprenoid-binding YceI-like" evidence="2">
    <location>
        <begin position="20"/>
        <end position="167"/>
    </location>
</feature>
<proteinExistence type="predicted"/>
<dbReference type="AlphaFoldDB" id="E7ACF6"/>
<dbReference type="eggNOG" id="COG2353">
    <property type="taxonomic scope" value="Bacteria"/>
</dbReference>
<keyword evidence="4" id="KW-1185">Reference proteome</keyword>
<dbReference type="Proteomes" id="UP000007934">
    <property type="component" value="Chromosome"/>
</dbReference>
<organism evidence="3 4">
    <name type="scientific">Helicobacter felis (strain ATCC 49179 / CCUG 28539 / NCTC 12436 / CS1)</name>
    <dbReference type="NCBI Taxonomy" id="936155"/>
    <lineage>
        <taxon>Bacteria</taxon>
        <taxon>Pseudomonadati</taxon>
        <taxon>Campylobacterota</taxon>
        <taxon>Epsilonproteobacteria</taxon>
        <taxon>Campylobacterales</taxon>
        <taxon>Helicobacteraceae</taxon>
        <taxon>Helicobacter</taxon>
    </lineage>
</organism>
<dbReference type="GeneID" id="36134874"/>
<evidence type="ECO:0000313" key="3">
    <source>
        <dbReference type="EMBL" id="CBY82185.1"/>
    </source>
</evidence>
<dbReference type="Gene3D" id="2.40.128.110">
    <property type="entry name" value="Lipid/polyisoprenoid-binding, YceI-like"/>
    <property type="match status" value="1"/>
</dbReference>
<dbReference type="InterPro" id="IPR007372">
    <property type="entry name" value="Lipid/polyisoprenoid-bd_YceI"/>
</dbReference>
<keyword evidence="1" id="KW-0732">Signal</keyword>
<feature type="signal peptide" evidence="1">
    <location>
        <begin position="1"/>
        <end position="17"/>
    </location>
</feature>
<dbReference type="RefSeq" id="WP_013468555.1">
    <property type="nucleotide sequence ID" value="NC_014810.2"/>
</dbReference>
<dbReference type="HOGENOM" id="CLU_114025_2_0_7"/>
<accession>E7ACF6</accession>
<evidence type="ECO:0000259" key="2">
    <source>
        <dbReference type="Pfam" id="PF04264"/>
    </source>
</evidence>